<evidence type="ECO:0000313" key="2">
    <source>
        <dbReference type="Proteomes" id="UP000827284"/>
    </source>
</evidence>
<name>A0A9P3HG74_9FUNG</name>
<evidence type="ECO:0000313" key="1">
    <source>
        <dbReference type="EMBL" id="GJJ76124.1"/>
    </source>
</evidence>
<comment type="caution">
    <text evidence="1">The sequence shown here is derived from an EMBL/GenBank/DDBJ whole genome shotgun (WGS) entry which is preliminary data.</text>
</comment>
<dbReference type="EMBL" id="BQFW01000012">
    <property type="protein sequence ID" value="GJJ76124.1"/>
    <property type="molecule type" value="Genomic_DNA"/>
</dbReference>
<reference evidence="1" key="2">
    <citation type="journal article" date="2022" name="Microbiol. Resour. Announc.">
        <title>Whole-Genome Sequence of Entomortierella parvispora E1425, a Mucoromycotan Fungus Associated with Burkholderiaceae-Related Endosymbiotic Bacteria.</title>
        <authorList>
            <person name="Herlambang A."/>
            <person name="Guo Y."/>
            <person name="Takashima Y."/>
            <person name="Narisawa K."/>
            <person name="Ohta H."/>
            <person name="Nishizawa T."/>
        </authorList>
    </citation>
    <scope>NUCLEOTIDE SEQUENCE</scope>
    <source>
        <strain evidence="1">E1425</strain>
    </source>
</reference>
<dbReference type="OrthoDB" id="10544496at2759"/>
<keyword evidence="2" id="KW-1185">Reference proteome</keyword>
<accession>A0A9P3HG74</accession>
<proteinExistence type="predicted"/>
<dbReference type="PROSITE" id="PS50231">
    <property type="entry name" value="RICIN_B_LECTIN"/>
    <property type="match status" value="1"/>
</dbReference>
<evidence type="ECO:0008006" key="3">
    <source>
        <dbReference type="Google" id="ProtNLM"/>
    </source>
</evidence>
<dbReference type="Proteomes" id="UP000827284">
    <property type="component" value="Unassembled WGS sequence"/>
</dbReference>
<organism evidence="1 2">
    <name type="scientific">Entomortierella parvispora</name>
    <dbReference type="NCBI Taxonomy" id="205924"/>
    <lineage>
        <taxon>Eukaryota</taxon>
        <taxon>Fungi</taxon>
        <taxon>Fungi incertae sedis</taxon>
        <taxon>Mucoromycota</taxon>
        <taxon>Mortierellomycotina</taxon>
        <taxon>Mortierellomycetes</taxon>
        <taxon>Mortierellales</taxon>
        <taxon>Mortierellaceae</taxon>
        <taxon>Entomortierella</taxon>
    </lineage>
</organism>
<dbReference type="SUPFAM" id="SSF50370">
    <property type="entry name" value="Ricin B-like lectins"/>
    <property type="match status" value="1"/>
</dbReference>
<protein>
    <recommendedName>
        <fullName evidence="3">Ricin B lectin domain-containing protein</fullName>
    </recommendedName>
</protein>
<dbReference type="AlphaFoldDB" id="A0A9P3HG74"/>
<dbReference type="Gene3D" id="2.80.10.50">
    <property type="match status" value="1"/>
</dbReference>
<dbReference type="InterPro" id="IPR035992">
    <property type="entry name" value="Ricin_B-like_lectins"/>
</dbReference>
<reference evidence="1" key="1">
    <citation type="submission" date="2021-11" db="EMBL/GenBank/DDBJ databases">
        <authorList>
            <person name="Herlambang A."/>
            <person name="Guo Y."/>
            <person name="Takashima Y."/>
            <person name="Nishizawa T."/>
        </authorList>
    </citation>
    <scope>NUCLEOTIDE SEQUENCE</scope>
    <source>
        <strain evidence="1">E1425</strain>
    </source>
</reference>
<sequence>MLDNLRIRSLISAVLAAAHVFVLASGQVVPGVYLVRNVAFPERVLDEKRETHTADGWVSNGGANQLWNFAASQYSKSLMTIQNCETQRYLRSTGSIATTNTTTEGAPRTWLITDDDEGRISIDVVQDFTRGIGLTGGNYGDPVNFAVDTGSLNQKWRLEYKGATCAAA</sequence>
<gene>
    <name evidence="1" type="ORF">EMPS_08483</name>
</gene>